<accession>A0A6J5UDN3</accession>
<proteinExistence type="predicted"/>
<evidence type="ECO:0000313" key="2">
    <source>
        <dbReference type="EMBL" id="CAB4274506.1"/>
    </source>
</evidence>
<feature type="compositionally biased region" description="Gly residues" evidence="1">
    <location>
        <begin position="101"/>
        <end position="121"/>
    </location>
</feature>
<dbReference type="Proteomes" id="UP000507222">
    <property type="component" value="Unassembled WGS sequence"/>
</dbReference>
<dbReference type="AlphaFoldDB" id="A0A6J5UDN3"/>
<gene>
    <name evidence="2" type="ORF">CURHAP_LOCUS23038</name>
</gene>
<evidence type="ECO:0000256" key="1">
    <source>
        <dbReference type="SAM" id="MobiDB-lite"/>
    </source>
</evidence>
<organism evidence="2 3">
    <name type="scientific">Prunus armeniaca</name>
    <name type="common">Apricot</name>
    <name type="synonym">Armeniaca vulgaris</name>
    <dbReference type="NCBI Taxonomy" id="36596"/>
    <lineage>
        <taxon>Eukaryota</taxon>
        <taxon>Viridiplantae</taxon>
        <taxon>Streptophyta</taxon>
        <taxon>Embryophyta</taxon>
        <taxon>Tracheophyta</taxon>
        <taxon>Spermatophyta</taxon>
        <taxon>Magnoliopsida</taxon>
        <taxon>eudicotyledons</taxon>
        <taxon>Gunneridae</taxon>
        <taxon>Pentapetalae</taxon>
        <taxon>rosids</taxon>
        <taxon>fabids</taxon>
        <taxon>Rosales</taxon>
        <taxon>Rosaceae</taxon>
        <taxon>Amygdaloideae</taxon>
        <taxon>Amygdaleae</taxon>
        <taxon>Prunus</taxon>
    </lineage>
</organism>
<evidence type="ECO:0000313" key="3">
    <source>
        <dbReference type="Proteomes" id="UP000507222"/>
    </source>
</evidence>
<protein>
    <submittedName>
        <fullName evidence="2">Uncharacterized protein</fullName>
    </submittedName>
</protein>
<dbReference type="EMBL" id="CAEKDK010000003">
    <property type="protein sequence ID" value="CAB4274506.1"/>
    <property type="molecule type" value="Genomic_DNA"/>
</dbReference>
<name>A0A6J5UDN3_PRUAR</name>
<reference evidence="2 3" key="1">
    <citation type="submission" date="2020-05" db="EMBL/GenBank/DDBJ databases">
        <authorList>
            <person name="Campoy J."/>
            <person name="Schneeberger K."/>
            <person name="Spophaly S."/>
        </authorList>
    </citation>
    <scope>NUCLEOTIDE SEQUENCE [LARGE SCALE GENOMIC DNA]</scope>
    <source>
        <strain evidence="2">PruArmRojPasFocal</strain>
    </source>
</reference>
<feature type="region of interest" description="Disordered" evidence="1">
    <location>
        <begin position="59"/>
        <end position="129"/>
    </location>
</feature>
<sequence>MVRGVRTNPPRGCEINPGNSTLRFFLCLLYPPQQIGPCIHRKSSPSSVIVMELAHRPSPVGSALVPSAGPDRERVPLGRARRRQASAAVGGPRVAVERGKGVPGSGSGAQGRGGPIGGGSAKGLLRLYT</sequence>